<dbReference type="InterPro" id="IPR019832">
    <property type="entry name" value="Mn/Fe_SOD_C"/>
</dbReference>
<dbReference type="KEGG" id="spu:586977"/>
<dbReference type="InterPro" id="IPR019831">
    <property type="entry name" value="Mn/Fe_SOD_N"/>
</dbReference>
<keyword evidence="9" id="KW-0812">Transmembrane</keyword>
<dbReference type="SUPFAM" id="SSF46609">
    <property type="entry name" value="Fe,Mn superoxide dismutase (SOD), N-terminal domain"/>
    <property type="match status" value="1"/>
</dbReference>
<organism evidence="12 13">
    <name type="scientific">Strongylocentrotus purpuratus</name>
    <name type="common">Purple sea urchin</name>
    <dbReference type="NCBI Taxonomy" id="7668"/>
    <lineage>
        <taxon>Eukaryota</taxon>
        <taxon>Metazoa</taxon>
        <taxon>Echinodermata</taxon>
        <taxon>Eleutherozoa</taxon>
        <taxon>Echinozoa</taxon>
        <taxon>Echinoidea</taxon>
        <taxon>Euechinoidea</taxon>
        <taxon>Echinacea</taxon>
        <taxon>Camarodonta</taxon>
        <taxon>Echinidea</taxon>
        <taxon>Strongylocentrotidae</taxon>
        <taxon>Strongylocentrotus</taxon>
    </lineage>
</organism>
<dbReference type="RefSeq" id="XP_791826.2">
    <property type="nucleotide sequence ID" value="XM_786733.5"/>
</dbReference>
<dbReference type="Proteomes" id="UP000007110">
    <property type="component" value="Unassembled WGS sequence"/>
</dbReference>
<evidence type="ECO:0000256" key="7">
    <source>
        <dbReference type="ARBA" id="ARBA00049204"/>
    </source>
</evidence>
<feature type="domain" description="Manganese/iron superoxide dismutase N-terminal" evidence="10">
    <location>
        <begin position="40"/>
        <end position="133"/>
    </location>
</feature>
<dbReference type="GO" id="GO:0046872">
    <property type="term" value="F:metal ion binding"/>
    <property type="evidence" value="ECO:0007669"/>
    <property type="project" value="UniProtKB-KW"/>
</dbReference>
<dbReference type="InterPro" id="IPR036324">
    <property type="entry name" value="Mn/Fe_SOD_N_sf"/>
</dbReference>
<feature type="transmembrane region" description="Helical" evidence="9">
    <location>
        <begin position="12"/>
        <end position="31"/>
    </location>
</feature>
<evidence type="ECO:0000256" key="5">
    <source>
        <dbReference type="ARBA" id="ARBA00023002"/>
    </source>
</evidence>
<comment type="catalytic activity">
    <reaction evidence="7">
        <text>2 superoxide + 2 H(+) = H2O2 + O2</text>
        <dbReference type="Rhea" id="RHEA:20696"/>
        <dbReference type="ChEBI" id="CHEBI:15378"/>
        <dbReference type="ChEBI" id="CHEBI:15379"/>
        <dbReference type="ChEBI" id="CHEBI:16240"/>
        <dbReference type="ChEBI" id="CHEBI:18421"/>
        <dbReference type="EC" id="1.15.1.1"/>
    </reaction>
</comment>
<feature type="binding site" evidence="8">
    <location>
        <position position="65"/>
    </location>
    <ligand>
        <name>Mn(2+)</name>
        <dbReference type="ChEBI" id="CHEBI:29035"/>
    </ligand>
</feature>
<evidence type="ECO:0000256" key="2">
    <source>
        <dbReference type="ARBA" id="ARBA00008714"/>
    </source>
</evidence>
<evidence type="ECO:0000313" key="13">
    <source>
        <dbReference type="Proteomes" id="UP000007110"/>
    </source>
</evidence>
<dbReference type="SUPFAM" id="SSF54719">
    <property type="entry name" value="Fe,Mn superoxide dismutase (SOD), C-terminal domain"/>
    <property type="match status" value="1"/>
</dbReference>
<proteinExistence type="inferred from homology"/>
<dbReference type="EnsemblMetazoa" id="XM_786733">
    <property type="protein sequence ID" value="XP_791826"/>
    <property type="gene ID" value="LOC586977"/>
</dbReference>
<evidence type="ECO:0000313" key="12">
    <source>
        <dbReference type="EnsemblMetazoa" id="XP_791826"/>
    </source>
</evidence>
<evidence type="ECO:0000256" key="8">
    <source>
        <dbReference type="PIRSR" id="PIRSR000349-1"/>
    </source>
</evidence>
<dbReference type="PANTHER" id="PTHR43595">
    <property type="entry name" value="37S RIBOSOMAL PROTEIN S26, MITOCHONDRIAL"/>
    <property type="match status" value="1"/>
</dbReference>
<accession>A0A7M7RGR2</accession>
<keyword evidence="9" id="KW-0472">Membrane</keyword>
<name>A0A7M7RGR2_STRPU</name>
<evidence type="ECO:0000256" key="3">
    <source>
        <dbReference type="ARBA" id="ARBA00012682"/>
    </source>
</evidence>
<evidence type="ECO:0000256" key="4">
    <source>
        <dbReference type="ARBA" id="ARBA00022723"/>
    </source>
</evidence>
<dbReference type="Pfam" id="PF00081">
    <property type="entry name" value="Sod_Fe_N"/>
    <property type="match status" value="1"/>
</dbReference>
<dbReference type="PRINTS" id="PR01703">
    <property type="entry name" value="MNSODISMTASE"/>
</dbReference>
<dbReference type="OrthoDB" id="239262at2759"/>
<comment type="function">
    <text evidence="1">Destroys superoxide anion radicals which are normally produced within the cells and which are toxic to biological systems.</text>
</comment>
<keyword evidence="13" id="KW-1185">Reference proteome</keyword>
<dbReference type="PROSITE" id="PS00088">
    <property type="entry name" value="SOD_MN"/>
    <property type="match status" value="1"/>
</dbReference>
<evidence type="ECO:0000256" key="9">
    <source>
        <dbReference type="SAM" id="Phobius"/>
    </source>
</evidence>
<dbReference type="InterPro" id="IPR001189">
    <property type="entry name" value="Mn/Fe_SOD"/>
</dbReference>
<dbReference type="GeneID" id="586977"/>
<feature type="binding site" evidence="8">
    <location>
        <position position="125"/>
    </location>
    <ligand>
        <name>Mn(2+)</name>
        <dbReference type="ChEBI" id="CHEBI:29035"/>
    </ligand>
</feature>
<dbReference type="AlphaFoldDB" id="A0A7M7RGR2"/>
<evidence type="ECO:0000256" key="1">
    <source>
        <dbReference type="ARBA" id="ARBA00002170"/>
    </source>
</evidence>
<dbReference type="GO" id="GO:0004784">
    <property type="term" value="F:superoxide dismutase activity"/>
    <property type="evidence" value="ECO:0007669"/>
    <property type="project" value="UniProtKB-EC"/>
</dbReference>
<dbReference type="InterPro" id="IPR036314">
    <property type="entry name" value="SOD_C_sf"/>
</dbReference>
<feature type="binding site" evidence="8">
    <location>
        <position position="222"/>
    </location>
    <ligand>
        <name>Mn(2+)</name>
        <dbReference type="ChEBI" id="CHEBI:29035"/>
    </ligand>
</feature>
<dbReference type="OMA" id="HNQFWEM"/>
<dbReference type="Gene3D" id="3.55.40.20">
    <property type="entry name" value="Iron/manganese superoxide dismutase, C-terminal domain"/>
    <property type="match status" value="1"/>
</dbReference>
<protein>
    <recommendedName>
        <fullName evidence="3">superoxide dismutase</fullName>
        <ecNumber evidence="3">1.15.1.1</ecNumber>
    </recommendedName>
</protein>
<dbReference type="EC" id="1.15.1.1" evidence="3"/>
<keyword evidence="4 8" id="KW-0479">Metal-binding</keyword>
<evidence type="ECO:0000256" key="6">
    <source>
        <dbReference type="ARBA" id="ARBA00023211"/>
    </source>
</evidence>
<dbReference type="Pfam" id="PF02777">
    <property type="entry name" value="Sod_Fe_C"/>
    <property type="match status" value="1"/>
</dbReference>
<dbReference type="PANTHER" id="PTHR43595:SF2">
    <property type="entry name" value="SMALL RIBOSOMAL SUBUNIT PROTEIN MS42"/>
    <property type="match status" value="1"/>
</dbReference>
<reference evidence="12" key="2">
    <citation type="submission" date="2021-01" db="UniProtKB">
        <authorList>
            <consortium name="EnsemblMetazoa"/>
        </authorList>
    </citation>
    <scope>IDENTIFICATION</scope>
</reference>
<comment type="similarity">
    <text evidence="2">Belongs to the iron/manganese superoxide dismutase family.</text>
</comment>
<feature type="binding site" evidence="8">
    <location>
        <position position="226"/>
    </location>
    <ligand>
        <name>Mn(2+)</name>
        <dbReference type="ChEBI" id="CHEBI:29035"/>
    </ligand>
</feature>
<keyword evidence="9" id="KW-1133">Transmembrane helix</keyword>
<feature type="domain" description="Manganese/iron superoxide dismutase C-terminal" evidence="11">
    <location>
        <begin position="143"/>
        <end position="254"/>
    </location>
</feature>
<dbReference type="InParanoid" id="A0A7M7RGR2"/>
<dbReference type="PIRSF" id="PIRSF000349">
    <property type="entry name" value="SODismutase"/>
    <property type="match status" value="1"/>
</dbReference>
<keyword evidence="6" id="KW-0464">Manganese</keyword>
<evidence type="ECO:0000259" key="10">
    <source>
        <dbReference type="Pfam" id="PF00081"/>
    </source>
</evidence>
<keyword evidence="5" id="KW-0560">Oxidoreductase</keyword>
<dbReference type="Gene3D" id="1.10.287.990">
    <property type="entry name" value="Fe,Mn superoxide dismutase (SOD) domain"/>
    <property type="match status" value="1"/>
</dbReference>
<reference evidence="13" key="1">
    <citation type="submission" date="2015-02" db="EMBL/GenBank/DDBJ databases">
        <title>Genome sequencing for Strongylocentrotus purpuratus.</title>
        <authorList>
            <person name="Murali S."/>
            <person name="Liu Y."/>
            <person name="Vee V."/>
            <person name="English A."/>
            <person name="Wang M."/>
            <person name="Skinner E."/>
            <person name="Han Y."/>
            <person name="Muzny D.M."/>
            <person name="Worley K.C."/>
            <person name="Gibbs R.A."/>
        </authorList>
    </citation>
    <scope>NUCLEOTIDE SEQUENCE</scope>
</reference>
<evidence type="ECO:0000259" key="11">
    <source>
        <dbReference type="Pfam" id="PF02777"/>
    </source>
</evidence>
<sequence>MASACYVDSKMFAFFIILWMCTTSYGISYPFECIAEIRSEYILPDLPFGYDDLEPYIDSATLNVHHRGHHAGYTRKLNAALHQWGSEEPDSYAATSILNLLQHLDDIPPKYKQSIRNNGGGFVNHNIYWSTMASNKENVTTMPSGELLDEINASFGSFEDFKNQFTGKALTLFGSGYVWLSRRKPSSPFEEVEEEPASLIISTTANQDTPISNGLQPILVLDVWEHAYYLKHQNKRANHIEDWWRVVDWSAVANLRDWWSGDYEVHDEL</sequence>
<dbReference type="GO" id="GO:0005737">
    <property type="term" value="C:cytoplasm"/>
    <property type="evidence" value="ECO:0000318"/>
    <property type="project" value="GO_Central"/>
</dbReference>
<dbReference type="InterPro" id="IPR019833">
    <property type="entry name" value="Mn/Fe_SOD_BS"/>
</dbReference>